<evidence type="ECO:0000313" key="2">
    <source>
        <dbReference type="EMBL" id="GFS18824.1"/>
    </source>
</evidence>
<feature type="compositionally biased region" description="Basic residues" evidence="1">
    <location>
        <begin position="7"/>
        <end position="21"/>
    </location>
</feature>
<accession>A0AAV4J7S4</accession>
<keyword evidence="3" id="KW-1185">Reference proteome</keyword>
<comment type="caution">
    <text evidence="2">The sequence shown here is derived from an EMBL/GenBank/DDBJ whole genome shotgun (WGS) entry which is preliminary data.</text>
</comment>
<evidence type="ECO:0000313" key="3">
    <source>
        <dbReference type="Proteomes" id="UP000762676"/>
    </source>
</evidence>
<evidence type="ECO:0008006" key="4">
    <source>
        <dbReference type="Google" id="ProtNLM"/>
    </source>
</evidence>
<evidence type="ECO:0000256" key="1">
    <source>
        <dbReference type="SAM" id="MobiDB-lite"/>
    </source>
</evidence>
<dbReference type="EMBL" id="BMAT01003015">
    <property type="protein sequence ID" value="GFS18824.1"/>
    <property type="molecule type" value="Genomic_DNA"/>
</dbReference>
<feature type="region of interest" description="Disordered" evidence="1">
    <location>
        <begin position="1"/>
        <end position="31"/>
    </location>
</feature>
<protein>
    <recommendedName>
        <fullName evidence="4">Myelin basic protein</fullName>
    </recommendedName>
</protein>
<reference evidence="2 3" key="1">
    <citation type="journal article" date="2021" name="Elife">
        <title>Chloroplast acquisition without the gene transfer in kleptoplastic sea slugs, Plakobranchus ocellatus.</title>
        <authorList>
            <person name="Maeda T."/>
            <person name="Takahashi S."/>
            <person name="Yoshida T."/>
            <person name="Shimamura S."/>
            <person name="Takaki Y."/>
            <person name="Nagai Y."/>
            <person name="Toyoda A."/>
            <person name="Suzuki Y."/>
            <person name="Arimoto A."/>
            <person name="Ishii H."/>
            <person name="Satoh N."/>
            <person name="Nishiyama T."/>
            <person name="Hasebe M."/>
            <person name="Maruyama T."/>
            <person name="Minagawa J."/>
            <person name="Obokata J."/>
            <person name="Shigenobu S."/>
        </authorList>
    </citation>
    <scope>NUCLEOTIDE SEQUENCE [LARGE SCALE GENOMIC DNA]</scope>
</reference>
<gene>
    <name evidence="2" type="ORF">ElyMa_001532000</name>
</gene>
<feature type="compositionally biased region" description="Basic and acidic residues" evidence="1">
    <location>
        <begin position="22"/>
        <end position="31"/>
    </location>
</feature>
<feature type="region of interest" description="Disordered" evidence="1">
    <location>
        <begin position="43"/>
        <end position="81"/>
    </location>
</feature>
<proteinExistence type="predicted"/>
<sequence length="81" mass="8794">MASLHRQIPRKTCAKPLRFRHLSRDGRPGHADLEDFLHQLAGRKKSSVSKDFSAVPGPSHPAKRGQGTRDQGLSAIGEPGS</sequence>
<dbReference type="AlphaFoldDB" id="A0AAV4J7S4"/>
<dbReference type="Proteomes" id="UP000762676">
    <property type="component" value="Unassembled WGS sequence"/>
</dbReference>
<name>A0AAV4J7S4_9GAST</name>
<organism evidence="2 3">
    <name type="scientific">Elysia marginata</name>
    <dbReference type="NCBI Taxonomy" id="1093978"/>
    <lineage>
        <taxon>Eukaryota</taxon>
        <taxon>Metazoa</taxon>
        <taxon>Spiralia</taxon>
        <taxon>Lophotrochozoa</taxon>
        <taxon>Mollusca</taxon>
        <taxon>Gastropoda</taxon>
        <taxon>Heterobranchia</taxon>
        <taxon>Euthyneura</taxon>
        <taxon>Panpulmonata</taxon>
        <taxon>Sacoglossa</taxon>
        <taxon>Placobranchoidea</taxon>
        <taxon>Plakobranchidae</taxon>
        <taxon>Elysia</taxon>
    </lineage>
</organism>